<dbReference type="Proteomes" id="UP000309038">
    <property type="component" value="Unassembled WGS sequence"/>
</dbReference>
<feature type="compositionally biased region" description="Low complexity" evidence="1">
    <location>
        <begin position="155"/>
        <end position="164"/>
    </location>
</feature>
<reference evidence="2 3" key="1">
    <citation type="submission" date="2019-02" db="EMBL/GenBank/DDBJ databases">
        <title>Genome sequencing of the rare red list fungi Phlebia centrifuga.</title>
        <authorList>
            <person name="Buettner E."/>
            <person name="Kellner H."/>
        </authorList>
    </citation>
    <scope>NUCLEOTIDE SEQUENCE [LARGE SCALE GENOMIC DNA]</scope>
    <source>
        <strain evidence="2 3">DSM 108282</strain>
    </source>
</reference>
<evidence type="ECO:0000313" key="2">
    <source>
        <dbReference type="EMBL" id="THG93532.1"/>
    </source>
</evidence>
<feature type="region of interest" description="Disordered" evidence="1">
    <location>
        <begin position="139"/>
        <end position="215"/>
    </location>
</feature>
<accession>A0A4V3X9A9</accession>
<protein>
    <submittedName>
        <fullName evidence="2">Uncharacterized protein</fullName>
    </submittedName>
</protein>
<dbReference type="AlphaFoldDB" id="A0A4V3X9A9"/>
<dbReference type="EMBL" id="SGPJ01000635">
    <property type="protein sequence ID" value="THG93532.1"/>
    <property type="molecule type" value="Genomic_DNA"/>
</dbReference>
<organism evidence="2 3">
    <name type="scientific">Hermanssonia centrifuga</name>
    <dbReference type="NCBI Taxonomy" id="98765"/>
    <lineage>
        <taxon>Eukaryota</taxon>
        <taxon>Fungi</taxon>
        <taxon>Dikarya</taxon>
        <taxon>Basidiomycota</taxon>
        <taxon>Agaricomycotina</taxon>
        <taxon>Agaricomycetes</taxon>
        <taxon>Polyporales</taxon>
        <taxon>Meruliaceae</taxon>
        <taxon>Hermanssonia</taxon>
    </lineage>
</organism>
<sequence>MQDSSDNQASLNDMDATMPALPSAQSSGLVPYQTQHVNDALLDAWYAQVPPTTYNMNKDSLLAMKRIPWNDGKYRSDLEDIVHVYIRNEDKCTPCQRLASNGSDLPCVYGDTFTCDTCVQNAIPAKLCDAKHKRDPSYLVSQNTVDPPQDHTLRSPAPSLLSAPAQPPSLPTRNLLTPVPSSSPSQSTSARRPSELTSPFPSVPSPPSSTPLNPDPLLAILRERAASARRDAITKRNKARVADLEATISEHEAQAYEKAALEHNIEVAGGSEYPADHQMS</sequence>
<evidence type="ECO:0000256" key="1">
    <source>
        <dbReference type="SAM" id="MobiDB-lite"/>
    </source>
</evidence>
<feature type="compositionally biased region" description="Polar residues" evidence="1">
    <location>
        <begin position="1"/>
        <end position="11"/>
    </location>
</feature>
<name>A0A4V3X9A9_9APHY</name>
<feature type="compositionally biased region" description="Low complexity" evidence="1">
    <location>
        <begin position="177"/>
        <end position="200"/>
    </location>
</feature>
<keyword evidence="3" id="KW-1185">Reference proteome</keyword>
<evidence type="ECO:0000313" key="3">
    <source>
        <dbReference type="Proteomes" id="UP000309038"/>
    </source>
</evidence>
<gene>
    <name evidence="2" type="ORF">EW026_g7725</name>
</gene>
<comment type="caution">
    <text evidence="2">The sequence shown here is derived from an EMBL/GenBank/DDBJ whole genome shotgun (WGS) entry which is preliminary data.</text>
</comment>
<proteinExistence type="predicted"/>
<feature type="region of interest" description="Disordered" evidence="1">
    <location>
        <begin position="1"/>
        <end position="27"/>
    </location>
</feature>